<dbReference type="eggNOG" id="COG0394">
    <property type="taxonomic scope" value="Bacteria"/>
</dbReference>
<dbReference type="Pfam" id="PF01451">
    <property type="entry name" value="LMWPc"/>
    <property type="match status" value="1"/>
</dbReference>
<organism evidence="4 5">
    <name type="scientific">Actinomyces viscosus C505</name>
    <dbReference type="NCBI Taxonomy" id="562973"/>
    <lineage>
        <taxon>Bacteria</taxon>
        <taxon>Bacillati</taxon>
        <taxon>Actinomycetota</taxon>
        <taxon>Actinomycetes</taxon>
        <taxon>Actinomycetales</taxon>
        <taxon>Actinomycetaceae</taxon>
        <taxon>Actinomyces</taxon>
    </lineage>
</organism>
<evidence type="ECO:0000256" key="2">
    <source>
        <dbReference type="SAM" id="MobiDB-lite"/>
    </source>
</evidence>
<name>F2UYD4_ACTVI</name>
<dbReference type="InterPro" id="IPR050438">
    <property type="entry name" value="LMW_PTPase"/>
</dbReference>
<evidence type="ECO:0000313" key="4">
    <source>
        <dbReference type="EMBL" id="EGE38235.2"/>
    </source>
</evidence>
<dbReference type="Proteomes" id="UP000004668">
    <property type="component" value="Unassembled WGS sequence"/>
</dbReference>
<feature type="region of interest" description="Disordered" evidence="2">
    <location>
        <begin position="1"/>
        <end position="36"/>
    </location>
</feature>
<dbReference type="InterPro" id="IPR036196">
    <property type="entry name" value="Ptyr_pPase_sf"/>
</dbReference>
<sequence length="230" mass="23806">MRKARDVSSSDASTETTAAASASSASSTAPAALPGRRGAGPYRVVMVCTGNICRSAMAEVVLRDRLAAAGIPDSGPGGVTVTSAGVSDEERGNPIDSRARRVLTEAGYGVGADDVSRATGSAIASHAAHRVTDAEITEADLLLAMTDSHWNVLQRRAAGLGAEPDRIRMYRELDPASAPQAEAVAAGGSSRSVLNVPDPWYGTMADFLDTLEVVERVGDELAEQLAALRD</sequence>
<dbReference type="PANTHER" id="PTHR11717">
    <property type="entry name" value="LOW MOLECULAR WEIGHT PROTEIN TYROSINE PHOSPHATASE"/>
    <property type="match status" value="1"/>
</dbReference>
<evidence type="ECO:0000313" key="5">
    <source>
        <dbReference type="Proteomes" id="UP000004668"/>
    </source>
</evidence>
<dbReference type="GO" id="GO:0004725">
    <property type="term" value="F:protein tyrosine phosphatase activity"/>
    <property type="evidence" value="ECO:0007669"/>
    <property type="project" value="UniProtKB-EC"/>
</dbReference>
<evidence type="ECO:0000256" key="1">
    <source>
        <dbReference type="ARBA" id="ARBA00013064"/>
    </source>
</evidence>
<dbReference type="AlphaFoldDB" id="F2UYD4"/>
<protein>
    <recommendedName>
        <fullName evidence="1">protein-tyrosine-phosphatase</fullName>
        <ecNumber evidence="1">3.1.3.48</ecNumber>
    </recommendedName>
</protein>
<dbReference type="EMBL" id="ACRE02000063">
    <property type="protein sequence ID" value="EGE38235.2"/>
    <property type="molecule type" value="Genomic_DNA"/>
</dbReference>
<dbReference type="PANTHER" id="PTHR11717:SF7">
    <property type="entry name" value="LOW MOLECULAR WEIGHT PHOSPHOTYROSINE PROTEIN PHOSPHATASE"/>
    <property type="match status" value="1"/>
</dbReference>
<dbReference type="SUPFAM" id="SSF52788">
    <property type="entry name" value="Phosphotyrosine protein phosphatases I"/>
    <property type="match status" value="1"/>
</dbReference>
<dbReference type="SMART" id="SM00226">
    <property type="entry name" value="LMWPc"/>
    <property type="match status" value="1"/>
</dbReference>
<gene>
    <name evidence="4" type="ORF">HMPREF0059_01089</name>
</gene>
<feature type="compositionally biased region" description="Low complexity" evidence="2">
    <location>
        <begin position="9"/>
        <end position="36"/>
    </location>
</feature>
<reference evidence="5" key="1">
    <citation type="submission" date="2010-02" db="EMBL/GenBank/DDBJ databases">
        <title>The Genome Sequence of Prevotella oris strain C735.</title>
        <authorList>
            <consortium name="The Broad Institute Genome Sequencing Platform"/>
            <person name="Ward D."/>
            <person name="Feldgarden M."/>
            <person name="Earl A."/>
            <person name="Young S.K."/>
            <person name="Zeng Q."/>
            <person name="Koehrsen M."/>
            <person name="Alvarado L."/>
            <person name="Berlin A."/>
            <person name="Bochicchio J."/>
            <person name="Borenstein D."/>
            <person name="Chapman S.B."/>
            <person name="Chen Z."/>
            <person name="Engels R."/>
            <person name="Freedman E."/>
            <person name="Gellesch M."/>
            <person name="Goldberg J."/>
            <person name="Griggs A."/>
            <person name="Gujja S."/>
            <person name="Heilman E."/>
            <person name="Heiman D."/>
            <person name="Hepburn T."/>
            <person name="Howarth C."/>
            <person name="Jen D."/>
            <person name="Larson L."/>
            <person name="Mehta T."/>
            <person name="Park D."/>
            <person name="Pearson M."/>
            <person name="Roberts A."/>
            <person name="Saif S."/>
            <person name="Shea T."/>
            <person name="Shenoy N."/>
            <person name="Sisk P."/>
            <person name="Stolte C."/>
            <person name="Sykes S."/>
            <person name="Thomson T."/>
            <person name="Walk T."/>
            <person name="White J."/>
            <person name="Yandava C."/>
            <person name="Sibley C.D."/>
            <person name="Field T.R."/>
            <person name="Grinwis M."/>
            <person name="Eshaghurshan C.S."/>
            <person name="Surette M.G."/>
            <person name="Haas B."/>
            <person name="Nusbaum C."/>
            <person name="Birren B."/>
        </authorList>
    </citation>
    <scope>NUCLEOTIDE SEQUENCE [LARGE SCALE GENOMIC DNA]</scope>
    <source>
        <strain evidence="5">C505</strain>
    </source>
</reference>
<feature type="domain" description="Phosphotyrosine protein phosphatase I" evidence="3">
    <location>
        <begin position="42"/>
        <end position="224"/>
    </location>
</feature>
<dbReference type="InterPro" id="IPR023485">
    <property type="entry name" value="Ptyr_pPase"/>
</dbReference>
<reference evidence="4 5" key="2">
    <citation type="submission" date="2011-10" db="EMBL/GenBank/DDBJ databases">
        <title>The Genome Sequence of Actinomyces viscosus C505.</title>
        <authorList>
            <consortium name="The Broad Institute Genome Sequencing Platform"/>
            <consortium name="The Broad Institute Genome Sequencing Center for Infectious Disease"/>
            <person name="Earl A."/>
            <person name="Ward D."/>
            <person name="Feldgarden M."/>
            <person name="Gevers D."/>
            <person name="Sibley C.D."/>
            <person name="Field T.R."/>
            <person name="Grinwis M."/>
            <person name="Eshaghurshan C.S."/>
            <person name="Surette M.G."/>
            <person name="Young S.K."/>
            <person name="Zeng Q."/>
            <person name="Gargeya S."/>
            <person name="Fitzgerald M."/>
            <person name="Haas B."/>
            <person name="Abouelleil A."/>
            <person name="Alvarado L."/>
            <person name="Arachchi H.M."/>
            <person name="Berlin A."/>
            <person name="Brown A."/>
            <person name="Chapman S.B."/>
            <person name="Chen Z."/>
            <person name="Dunbar C."/>
            <person name="Freedman E."/>
            <person name="Gearin G."/>
            <person name="Goldberg J."/>
            <person name="Griggs A."/>
            <person name="Gujja S."/>
            <person name="Heiman D."/>
            <person name="Howarth C."/>
            <person name="Larson L."/>
            <person name="Lui A."/>
            <person name="MacDonald P.J.P."/>
            <person name="Montmayeur A."/>
            <person name="Murphy C."/>
            <person name="Neiman D."/>
            <person name="Pearson M."/>
            <person name="Priest M."/>
            <person name="Roberts A."/>
            <person name="Saif S."/>
            <person name="Shea T."/>
            <person name="Shenoy N."/>
            <person name="Sisk P."/>
            <person name="Stolte C."/>
            <person name="Sykes S."/>
            <person name="Wortman J."/>
            <person name="Nusbaum C."/>
            <person name="Birren B."/>
        </authorList>
    </citation>
    <scope>NUCLEOTIDE SEQUENCE [LARGE SCALE GENOMIC DNA]</scope>
    <source>
        <strain evidence="4 5">C505</strain>
    </source>
</reference>
<dbReference type="CDD" id="cd16343">
    <property type="entry name" value="LMWPTP"/>
    <property type="match status" value="1"/>
</dbReference>
<comment type="caution">
    <text evidence="4">The sequence shown here is derived from an EMBL/GenBank/DDBJ whole genome shotgun (WGS) entry which is preliminary data.</text>
</comment>
<dbReference type="Gene3D" id="3.40.50.2300">
    <property type="match status" value="1"/>
</dbReference>
<proteinExistence type="predicted"/>
<dbReference type="HOGENOM" id="CLU_071415_2_1_11"/>
<evidence type="ECO:0000259" key="3">
    <source>
        <dbReference type="SMART" id="SM00226"/>
    </source>
</evidence>
<dbReference type="EC" id="3.1.3.48" evidence="1"/>
<accession>F2UYD4</accession>